<accession>A0A9P8XQJ3</accession>
<dbReference type="AlphaFoldDB" id="A0A9P8XQJ3"/>
<dbReference type="EMBL" id="JAGTJQ010000015">
    <property type="protein sequence ID" value="KAH7012144.1"/>
    <property type="molecule type" value="Genomic_DNA"/>
</dbReference>
<protein>
    <submittedName>
        <fullName evidence="1">Uncharacterized protein</fullName>
    </submittedName>
</protein>
<evidence type="ECO:0000313" key="2">
    <source>
        <dbReference type="Proteomes" id="UP000756346"/>
    </source>
</evidence>
<dbReference type="GeneID" id="70189398"/>
<gene>
    <name evidence="1" type="ORF">B0I36DRAFT_369954</name>
</gene>
<comment type="caution">
    <text evidence="1">The sequence shown here is derived from an EMBL/GenBank/DDBJ whole genome shotgun (WGS) entry which is preliminary data.</text>
</comment>
<sequence length="437" mass="46603">MQFRILARLFGGLGLAGVPLGTTAVRTAVELLSKRSYYDICTEDCSLAGVPLPDKDNFQLPLENNYVQRCPAIALTTPSGSIVTSRVCLDFIGPNLYFNVSSFPGYTTKSATVAWKLKGNSLDPRTWSNPPMAKIVCAQDGSGFVCMLPFTTILGVPVTTPIKDVMAGMCPNDDREALDVFLAFSGQTESIESSTGTVITSVFKSMAPCMARDARGQCTSYSATTHDYFEMILRCTKCAAVPCKTTSTSASISTSTSALPPTATHKICSFGAAFGYERPTGSTRKSFTLDTQPGEGCNRWGWYDTPTLAELQGGRSGGIEGPLYVGAGGDDITKAVTVGSWAAKANWEGKVAIGWALAEGYNLAEANVYFDCLPLNQCTPGSYTRKSGTLTAKDTRYWAVTTLAYPKCPSGSQAALIVHAFVNIKTTDSKCPARKAS</sequence>
<keyword evidence="2" id="KW-1185">Reference proteome</keyword>
<reference evidence="1" key="1">
    <citation type="journal article" date="2021" name="Nat. Commun.">
        <title>Genetic determinants of endophytism in the Arabidopsis root mycobiome.</title>
        <authorList>
            <person name="Mesny F."/>
            <person name="Miyauchi S."/>
            <person name="Thiergart T."/>
            <person name="Pickel B."/>
            <person name="Atanasova L."/>
            <person name="Karlsson M."/>
            <person name="Huettel B."/>
            <person name="Barry K.W."/>
            <person name="Haridas S."/>
            <person name="Chen C."/>
            <person name="Bauer D."/>
            <person name="Andreopoulos W."/>
            <person name="Pangilinan J."/>
            <person name="LaButti K."/>
            <person name="Riley R."/>
            <person name="Lipzen A."/>
            <person name="Clum A."/>
            <person name="Drula E."/>
            <person name="Henrissat B."/>
            <person name="Kohler A."/>
            <person name="Grigoriev I.V."/>
            <person name="Martin F.M."/>
            <person name="Hacquard S."/>
        </authorList>
    </citation>
    <scope>NUCLEOTIDE SEQUENCE</scope>
    <source>
        <strain evidence="1">MPI-CAGE-CH-0230</strain>
    </source>
</reference>
<proteinExistence type="predicted"/>
<organism evidence="1 2">
    <name type="scientific">Microdochium trichocladiopsis</name>
    <dbReference type="NCBI Taxonomy" id="1682393"/>
    <lineage>
        <taxon>Eukaryota</taxon>
        <taxon>Fungi</taxon>
        <taxon>Dikarya</taxon>
        <taxon>Ascomycota</taxon>
        <taxon>Pezizomycotina</taxon>
        <taxon>Sordariomycetes</taxon>
        <taxon>Xylariomycetidae</taxon>
        <taxon>Xylariales</taxon>
        <taxon>Microdochiaceae</taxon>
        <taxon>Microdochium</taxon>
    </lineage>
</organism>
<name>A0A9P8XQJ3_9PEZI</name>
<dbReference type="OrthoDB" id="4710070at2759"/>
<dbReference type="RefSeq" id="XP_046004520.1">
    <property type="nucleotide sequence ID" value="XM_046159852.1"/>
</dbReference>
<dbReference type="Proteomes" id="UP000756346">
    <property type="component" value="Unassembled WGS sequence"/>
</dbReference>
<evidence type="ECO:0000313" key="1">
    <source>
        <dbReference type="EMBL" id="KAH7012144.1"/>
    </source>
</evidence>